<dbReference type="RefSeq" id="WP_167083046.1">
    <property type="nucleotide sequence ID" value="NZ_BAAADC010000001.1"/>
</dbReference>
<dbReference type="AlphaFoldDB" id="A0A846N029"/>
<sequence>MSTEPPVSVSPDDVHAHPRHTGHSRIDLILALTAIFLSAVSLFVAIEHGRTQRDLVAASTWPYVGVSLSNSANEKGDIVIGISNDGVGPAKLQSFEVFYKGKPVSSGLDLLRRCCGLSRERKEMAAVLNDHYFFGIVEHKVIRAGEGSDVVTLRPNPDKPEVSKRFAGALGNLSFRGCYCSVLDECWISDMSSTKVTKTKECPVPEHPFDPNGR</sequence>
<dbReference type="EMBL" id="JAASRM010000001">
    <property type="protein sequence ID" value="NIK88913.1"/>
    <property type="molecule type" value="Genomic_DNA"/>
</dbReference>
<name>A0A846N029_9PROT</name>
<keyword evidence="1" id="KW-1133">Transmembrane helix</keyword>
<dbReference type="Proteomes" id="UP000570514">
    <property type="component" value="Unassembled WGS sequence"/>
</dbReference>
<gene>
    <name evidence="2" type="ORF">FHS83_002231</name>
</gene>
<evidence type="ECO:0000313" key="2">
    <source>
        <dbReference type="EMBL" id="NIK88913.1"/>
    </source>
</evidence>
<keyword evidence="1" id="KW-0812">Transmembrane</keyword>
<comment type="caution">
    <text evidence="2">The sequence shown here is derived from an EMBL/GenBank/DDBJ whole genome shotgun (WGS) entry which is preliminary data.</text>
</comment>
<keyword evidence="1" id="KW-0472">Membrane</keyword>
<proteinExistence type="predicted"/>
<keyword evidence="3" id="KW-1185">Reference proteome</keyword>
<protein>
    <submittedName>
        <fullName evidence="2">Uncharacterized protein</fullName>
    </submittedName>
</protein>
<organism evidence="2 3">
    <name type="scientific">Rhizomicrobium palustre</name>
    <dbReference type="NCBI Taxonomy" id="189966"/>
    <lineage>
        <taxon>Bacteria</taxon>
        <taxon>Pseudomonadati</taxon>
        <taxon>Pseudomonadota</taxon>
        <taxon>Alphaproteobacteria</taxon>
        <taxon>Micropepsales</taxon>
        <taxon>Micropepsaceae</taxon>
        <taxon>Rhizomicrobium</taxon>
    </lineage>
</organism>
<evidence type="ECO:0000256" key="1">
    <source>
        <dbReference type="SAM" id="Phobius"/>
    </source>
</evidence>
<feature type="transmembrane region" description="Helical" evidence="1">
    <location>
        <begin position="28"/>
        <end position="46"/>
    </location>
</feature>
<evidence type="ECO:0000313" key="3">
    <source>
        <dbReference type="Proteomes" id="UP000570514"/>
    </source>
</evidence>
<reference evidence="2 3" key="1">
    <citation type="submission" date="2020-03" db="EMBL/GenBank/DDBJ databases">
        <title>Genomic Encyclopedia of Type Strains, Phase IV (KMG-IV): sequencing the most valuable type-strain genomes for metagenomic binning, comparative biology and taxonomic classification.</title>
        <authorList>
            <person name="Goeker M."/>
        </authorList>
    </citation>
    <scope>NUCLEOTIDE SEQUENCE [LARGE SCALE GENOMIC DNA]</scope>
    <source>
        <strain evidence="2 3">DSM 19867</strain>
    </source>
</reference>
<accession>A0A846N029</accession>